<sequence>MNKIAAIVSFFVVFCLLGCANLKNNPLQQSLTSNDSLIKRVLDHPKEYELQIIYTQIIRDKNNAVTFKDYKYHVASKNYFYPASVVKFPIAVLALEKLNTIPNTSINTEFSIDGNLKKYRFSDEISKIFAVSDNEASNNLFEFIGFDYLNTSMHSKGLLDFRVTHRLSAVHSGSRVMKAVTLYKDDFSVTTIPATICDTFAPLQLKKVKKGIGYLENDKIIAKPYDFSDKNYYSLETMHNTLKRIVFPQVFKENERFHLTDKEREFILYSMQNLPRNAGYDPAEYYDGYCKFFMFGDTKASIPKTIKIYNKVGEAYGTLIDCAYIVDVENKVEFLVSATILVNKDGIFNDNAYEYDAIGFPFLAALGRSLYKNNKK</sequence>
<keyword evidence="3" id="KW-0378">Hydrolase</keyword>
<dbReference type="SUPFAM" id="SSF56601">
    <property type="entry name" value="beta-lactamase/transpeptidase-like"/>
    <property type="match status" value="1"/>
</dbReference>
<dbReference type="GO" id="GO:0030655">
    <property type="term" value="P:beta-lactam antibiotic catabolic process"/>
    <property type="evidence" value="ECO:0007669"/>
    <property type="project" value="InterPro"/>
</dbReference>
<protein>
    <submittedName>
        <fullName evidence="3">Serine hydrolase</fullName>
    </submittedName>
</protein>
<dbReference type="Gene3D" id="3.40.710.10">
    <property type="entry name" value="DD-peptidase/beta-lactamase superfamily"/>
    <property type="match status" value="1"/>
</dbReference>
<dbReference type="Pfam" id="PF13354">
    <property type="entry name" value="Beta-lactamase2"/>
    <property type="match status" value="1"/>
</dbReference>
<gene>
    <name evidence="3" type="ORF">FNW21_01125</name>
</gene>
<feature type="chain" id="PRO_5022003424" evidence="1">
    <location>
        <begin position="21"/>
        <end position="376"/>
    </location>
</feature>
<comment type="caution">
    <text evidence="3">The sequence shown here is derived from an EMBL/GenBank/DDBJ whole genome shotgun (WGS) entry which is preliminary data.</text>
</comment>
<accession>A0A553ED56</accession>
<evidence type="ECO:0000313" key="4">
    <source>
        <dbReference type="Proteomes" id="UP000316371"/>
    </source>
</evidence>
<dbReference type="AlphaFoldDB" id="A0A553ED56"/>
<dbReference type="OrthoDB" id="1884322at2"/>
<evidence type="ECO:0000313" key="3">
    <source>
        <dbReference type="EMBL" id="TRX42966.1"/>
    </source>
</evidence>
<dbReference type="InterPro" id="IPR012338">
    <property type="entry name" value="Beta-lactam/transpept-like"/>
</dbReference>
<reference evidence="3 4" key="1">
    <citation type="submission" date="2019-07" db="EMBL/GenBank/DDBJ databases">
        <title>Novel species of Flavobacterium.</title>
        <authorList>
            <person name="Liu Q."/>
            <person name="Xin Y.-H."/>
        </authorList>
    </citation>
    <scope>NUCLEOTIDE SEQUENCE [LARGE SCALE GENOMIC DNA]</scope>
    <source>
        <strain evidence="3 4">LB1R34</strain>
    </source>
</reference>
<name>A0A553ED56_9FLAO</name>
<dbReference type="InterPro" id="IPR045155">
    <property type="entry name" value="Beta-lactam_cat"/>
</dbReference>
<dbReference type="GO" id="GO:0008800">
    <property type="term" value="F:beta-lactamase activity"/>
    <property type="evidence" value="ECO:0007669"/>
    <property type="project" value="InterPro"/>
</dbReference>
<keyword evidence="4" id="KW-1185">Reference proteome</keyword>
<dbReference type="RefSeq" id="WP_144254890.1">
    <property type="nucleotide sequence ID" value="NZ_VJZT01000001.1"/>
</dbReference>
<evidence type="ECO:0000259" key="2">
    <source>
        <dbReference type="Pfam" id="PF13354"/>
    </source>
</evidence>
<dbReference type="Proteomes" id="UP000316371">
    <property type="component" value="Unassembled WGS sequence"/>
</dbReference>
<keyword evidence="1" id="KW-0732">Signal</keyword>
<feature type="signal peptide" evidence="1">
    <location>
        <begin position="1"/>
        <end position="20"/>
    </location>
</feature>
<proteinExistence type="predicted"/>
<dbReference type="EMBL" id="VJZT01000001">
    <property type="protein sequence ID" value="TRX42966.1"/>
    <property type="molecule type" value="Genomic_DNA"/>
</dbReference>
<feature type="domain" description="Beta-lactamase class A catalytic" evidence="2">
    <location>
        <begin position="72"/>
        <end position="336"/>
    </location>
</feature>
<evidence type="ECO:0000256" key="1">
    <source>
        <dbReference type="SAM" id="SignalP"/>
    </source>
</evidence>
<organism evidence="3 4">
    <name type="scientific">Flavobacterium restrictum</name>
    <dbReference type="NCBI Taxonomy" id="2594428"/>
    <lineage>
        <taxon>Bacteria</taxon>
        <taxon>Pseudomonadati</taxon>
        <taxon>Bacteroidota</taxon>
        <taxon>Flavobacteriia</taxon>
        <taxon>Flavobacteriales</taxon>
        <taxon>Flavobacteriaceae</taxon>
        <taxon>Flavobacterium</taxon>
    </lineage>
</organism>